<feature type="compositionally biased region" description="Low complexity" evidence="1">
    <location>
        <begin position="42"/>
        <end position="58"/>
    </location>
</feature>
<organism evidence="2 3">
    <name type="scientific">Volvox africanus</name>
    <dbReference type="NCBI Taxonomy" id="51714"/>
    <lineage>
        <taxon>Eukaryota</taxon>
        <taxon>Viridiplantae</taxon>
        <taxon>Chlorophyta</taxon>
        <taxon>core chlorophytes</taxon>
        <taxon>Chlorophyceae</taxon>
        <taxon>CS clade</taxon>
        <taxon>Chlamydomonadales</taxon>
        <taxon>Volvocaceae</taxon>
        <taxon>Volvox</taxon>
    </lineage>
</organism>
<evidence type="ECO:0000313" key="3">
    <source>
        <dbReference type="Proteomes" id="UP001165090"/>
    </source>
</evidence>
<accession>A0ABQ5SCV6</accession>
<proteinExistence type="predicted"/>
<comment type="caution">
    <text evidence="2">The sequence shown here is derived from an EMBL/GenBank/DDBJ whole genome shotgun (WGS) entry which is preliminary data.</text>
</comment>
<evidence type="ECO:0000313" key="2">
    <source>
        <dbReference type="EMBL" id="GLI67711.1"/>
    </source>
</evidence>
<sequence length="181" mass="18297">LTRCNYTGNSAPFCLVQKLSQGAQKANGIQVRSSDPAVTASAGPDTNGTATDTTADGGTDYYTDDGGNAQAANGTALTFRITSTAAPQGNDGPITAIISGRPTTVGEVAAAILALPADQRRYLSDAATAIIQSWAQNSTFSSAPLDSATLTTLTPSATDSPVDLTSALTNIALMQQRGVVG</sequence>
<evidence type="ECO:0000256" key="1">
    <source>
        <dbReference type="SAM" id="MobiDB-lite"/>
    </source>
</evidence>
<feature type="non-terminal residue" evidence="2">
    <location>
        <position position="181"/>
    </location>
</feature>
<gene>
    <name evidence="2" type="ORF">VaNZ11_011979</name>
</gene>
<name>A0ABQ5SCV6_9CHLO</name>
<dbReference type="Proteomes" id="UP001165090">
    <property type="component" value="Unassembled WGS sequence"/>
</dbReference>
<feature type="region of interest" description="Disordered" evidence="1">
    <location>
        <begin position="27"/>
        <end position="58"/>
    </location>
</feature>
<keyword evidence="3" id="KW-1185">Reference proteome</keyword>
<protein>
    <submittedName>
        <fullName evidence="2">Uncharacterized protein</fullName>
    </submittedName>
</protein>
<dbReference type="EMBL" id="BSDZ01000078">
    <property type="protein sequence ID" value="GLI67711.1"/>
    <property type="molecule type" value="Genomic_DNA"/>
</dbReference>
<reference evidence="2 3" key="1">
    <citation type="journal article" date="2023" name="IScience">
        <title>Expanded male sex-determining region conserved during the evolution of homothallism in the green alga Volvox.</title>
        <authorList>
            <person name="Yamamoto K."/>
            <person name="Matsuzaki R."/>
            <person name="Mahakham W."/>
            <person name="Heman W."/>
            <person name="Sekimoto H."/>
            <person name="Kawachi M."/>
            <person name="Minakuchi Y."/>
            <person name="Toyoda A."/>
            <person name="Nozaki H."/>
        </authorList>
    </citation>
    <scope>NUCLEOTIDE SEQUENCE [LARGE SCALE GENOMIC DNA]</scope>
    <source>
        <strain evidence="2 3">NIES-4468</strain>
    </source>
</reference>
<feature type="non-terminal residue" evidence="2">
    <location>
        <position position="1"/>
    </location>
</feature>